<protein>
    <submittedName>
        <fullName evidence="1">PDZ and LIM domain 5b</fullName>
    </submittedName>
</protein>
<reference evidence="1" key="1">
    <citation type="submission" date="2016-05" db="EMBL/GenBank/DDBJ databases">
        <authorList>
            <person name="Lavstsen T."/>
            <person name="Jespersen J.S."/>
        </authorList>
    </citation>
    <scope>NUCLEOTIDE SEQUENCE</scope>
    <source>
        <tissue evidence="1">Brain</tissue>
    </source>
</reference>
<sequence length="9" mass="981">MQTSPFASL</sequence>
<proteinExistence type="predicted"/>
<name>A0A1A8LP08_9TELE</name>
<evidence type="ECO:0000313" key="1">
    <source>
        <dbReference type="EMBL" id="SBR45639.1"/>
    </source>
</evidence>
<dbReference type="EMBL" id="HAEF01007930">
    <property type="protein sequence ID" value="SBR45639.1"/>
    <property type="molecule type" value="Transcribed_RNA"/>
</dbReference>
<reference evidence="1" key="2">
    <citation type="submission" date="2016-06" db="EMBL/GenBank/DDBJ databases">
        <title>The genome of a short-lived fish provides insights into sex chromosome evolution and the genetic control of aging.</title>
        <authorList>
            <person name="Reichwald K."/>
            <person name="Felder M."/>
            <person name="Petzold A."/>
            <person name="Koch P."/>
            <person name="Groth M."/>
            <person name="Platzer M."/>
        </authorList>
    </citation>
    <scope>NUCLEOTIDE SEQUENCE</scope>
    <source>
        <tissue evidence="1">Brain</tissue>
    </source>
</reference>
<gene>
    <name evidence="1" type="primary">PDLIM5B</name>
</gene>
<organism evidence="1">
    <name type="scientific">Nothobranchius pienaari</name>
    <dbReference type="NCBI Taxonomy" id="704102"/>
    <lineage>
        <taxon>Eukaryota</taxon>
        <taxon>Metazoa</taxon>
        <taxon>Chordata</taxon>
        <taxon>Craniata</taxon>
        <taxon>Vertebrata</taxon>
        <taxon>Euteleostomi</taxon>
        <taxon>Actinopterygii</taxon>
        <taxon>Neopterygii</taxon>
        <taxon>Teleostei</taxon>
        <taxon>Neoteleostei</taxon>
        <taxon>Acanthomorphata</taxon>
        <taxon>Ovalentaria</taxon>
        <taxon>Atherinomorphae</taxon>
        <taxon>Cyprinodontiformes</taxon>
        <taxon>Nothobranchiidae</taxon>
        <taxon>Nothobranchius</taxon>
    </lineage>
</organism>
<accession>A0A1A8LP08</accession>